<gene>
    <name evidence="1" type="ORF">AcetOrient_orf03595</name>
</gene>
<proteinExistence type="predicted"/>
<dbReference type="AlphaFoldDB" id="A0A2Z5ZJP3"/>
<dbReference type="Proteomes" id="UP000270034">
    <property type="component" value="Chromosome"/>
</dbReference>
<evidence type="ECO:0000313" key="1">
    <source>
        <dbReference type="EMBL" id="BBC80731.1"/>
    </source>
</evidence>
<reference evidence="1 2" key="1">
    <citation type="submission" date="2018-02" db="EMBL/GenBank/DDBJ databases">
        <title>Acetobacter orientalis genome.</title>
        <authorList>
            <person name="Nakashima N."/>
            <person name="Tamura T."/>
        </authorList>
    </citation>
    <scope>NUCLEOTIDE SEQUENCE [LARGE SCALE GENOMIC DNA]</scope>
    <source>
        <strain evidence="1 2">FAN1</strain>
    </source>
</reference>
<evidence type="ECO:0000313" key="2">
    <source>
        <dbReference type="Proteomes" id="UP000270034"/>
    </source>
</evidence>
<dbReference type="KEGG" id="aot:AcetOri_orf03595"/>
<name>A0A2Z5ZJP3_9PROT</name>
<protein>
    <submittedName>
        <fullName evidence="1">Uncharacterized protein</fullName>
    </submittedName>
</protein>
<accession>A0A2Z5ZJP3</accession>
<organism evidence="1 2">
    <name type="scientific">Acetobacter orientalis</name>
    <dbReference type="NCBI Taxonomy" id="146474"/>
    <lineage>
        <taxon>Bacteria</taxon>
        <taxon>Pseudomonadati</taxon>
        <taxon>Pseudomonadota</taxon>
        <taxon>Alphaproteobacteria</taxon>
        <taxon>Acetobacterales</taxon>
        <taxon>Acetobacteraceae</taxon>
        <taxon>Acetobacter</taxon>
    </lineage>
</organism>
<dbReference type="EMBL" id="AP018515">
    <property type="protein sequence ID" value="BBC80731.1"/>
    <property type="molecule type" value="Genomic_DNA"/>
</dbReference>
<sequence>MRPPSSCIPSKKIISRYYAHGALILAELLRVRVLRSF</sequence>